<dbReference type="Proteomes" id="UP000247465">
    <property type="component" value="Chromosome"/>
</dbReference>
<dbReference type="InterPro" id="IPR002933">
    <property type="entry name" value="Peptidase_M20"/>
</dbReference>
<dbReference type="Pfam" id="PF01546">
    <property type="entry name" value="Peptidase_M20"/>
    <property type="match status" value="1"/>
</dbReference>
<evidence type="ECO:0000256" key="8">
    <source>
        <dbReference type="ARBA" id="ARBA00022801"/>
    </source>
</evidence>
<dbReference type="SUPFAM" id="SSF55031">
    <property type="entry name" value="Bacterial exopeptidase dimerisation domain"/>
    <property type="match status" value="1"/>
</dbReference>
<dbReference type="AlphaFoldDB" id="A0A2Z4APH4"/>
<evidence type="ECO:0000256" key="10">
    <source>
        <dbReference type="ARBA" id="ARBA00023285"/>
    </source>
</evidence>
<dbReference type="InterPro" id="IPR010182">
    <property type="entry name" value="ArgE/DapE"/>
</dbReference>
<evidence type="ECO:0000256" key="5">
    <source>
        <dbReference type="ARBA" id="ARBA00011921"/>
    </source>
</evidence>
<comment type="catalytic activity">
    <reaction evidence="11">
        <text>N-succinyl-(2S,6S)-2,6-diaminopimelate + H2O = (2S,6S)-2,6-diaminopimelate + succinate</text>
        <dbReference type="Rhea" id="RHEA:22608"/>
        <dbReference type="ChEBI" id="CHEBI:15377"/>
        <dbReference type="ChEBI" id="CHEBI:30031"/>
        <dbReference type="ChEBI" id="CHEBI:57609"/>
        <dbReference type="ChEBI" id="CHEBI:58087"/>
        <dbReference type="EC" id="3.5.1.18"/>
    </reaction>
</comment>
<evidence type="ECO:0000313" key="14">
    <source>
        <dbReference type="Proteomes" id="UP000247465"/>
    </source>
</evidence>
<evidence type="ECO:0000256" key="6">
    <source>
        <dbReference type="ARBA" id="ARBA00016853"/>
    </source>
</evidence>
<dbReference type="EMBL" id="CP029803">
    <property type="protein sequence ID" value="AWT59632.1"/>
    <property type="molecule type" value="Genomic_DNA"/>
</dbReference>
<comment type="similarity">
    <text evidence="4">Belongs to the peptidase M20A family.</text>
</comment>
<dbReference type="PANTHER" id="PTHR43808">
    <property type="entry name" value="ACETYLORNITHINE DEACETYLASE"/>
    <property type="match status" value="1"/>
</dbReference>
<evidence type="ECO:0000256" key="4">
    <source>
        <dbReference type="ARBA" id="ARBA00006247"/>
    </source>
</evidence>
<evidence type="ECO:0000256" key="11">
    <source>
        <dbReference type="ARBA" id="ARBA00051301"/>
    </source>
</evidence>
<reference evidence="13 14" key="1">
    <citation type="submission" date="2018-06" db="EMBL/GenBank/DDBJ databases">
        <title>Draft Genome Sequence of a Novel Marine Bacterium Related to the Verrucomicrobia.</title>
        <authorList>
            <person name="Vosseberg J."/>
            <person name="Martijn J."/>
            <person name="Ettema T.J.G."/>
        </authorList>
    </citation>
    <scope>NUCLEOTIDE SEQUENCE [LARGE SCALE GENOMIC DNA]</scope>
    <source>
        <strain evidence="13">TARA_B100001123</strain>
    </source>
</reference>
<protein>
    <recommendedName>
        <fullName evidence="6">Probable succinyl-diaminopimelate desuccinylase</fullName>
        <ecNumber evidence="5">3.5.1.18</ecNumber>
    </recommendedName>
</protein>
<organism evidence="13 14">
    <name type="scientific">Candidatus Moanibacter tarae</name>
    <dbReference type="NCBI Taxonomy" id="2200854"/>
    <lineage>
        <taxon>Bacteria</taxon>
        <taxon>Pseudomonadati</taxon>
        <taxon>Verrucomicrobiota</taxon>
        <taxon>Opitutia</taxon>
        <taxon>Puniceicoccales</taxon>
        <taxon>Puniceicoccales incertae sedis</taxon>
        <taxon>Candidatus Moanibacter</taxon>
    </lineage>
</organism>
<dbReference type="PROSITE" id="PS00759">
    <property type="entry name" value="ARGE_DAPE_CPG2_2"/>
    <property type="match status" value="1"/>
</dbReference>
<feature type="domain" description="Peptidase M20 dimerisation" evidence="12">
    <location>
        <begin position="196"/>
        <end position="310"/>
    </location>
</feature>
<proteinExistence type="inferred from homology"/>
<evidence type="ECO:0000259" key="12">
    <source>
        <dbReference type="Pfam" id="PF07687"/>
    </source>
</evidence>
<dbReference type="Gene3D" id="3.40.630.10">
    <property type="entry name" value="Zn peptidases"/>
    <property type="match status" value="2"/>
</dbReference>
<evidence type="ECO:0000256" key="1">
    <source>
        <dbReference type="ARBA" id="ARBA00001941"/>
    </source>
</evidence>
<keyword evidence="8 13" id="KW-0378">Hydrolase</keyword>
<evidence type="ECO:0000313" key="13">
    <source>
        <dbReference type="EMBL" id="AWT59632.1"/>
    </source>
</evidence>
<dbReference type="KEGG" id="mtar:DF168_00825"/>
<dbReference type="InterPro" id="IPR050072">
    <property type="entry name" value="Peptidase_M20A"/>
</dbReference>
<accession>A0A2Z4APH4</accession>
<dbReference type="SUPFAM" id="SSF53187">
    <property type="entry name" value="Zn-dependent exopeptidases"/>
    <property type="match status" value="1"/>
</dbReference>
<evidence type="ECO:0000256" key="3">
    <source>
        <dbReference type="ARBA" id="ARBA00005130"/>
    </source>
</evidence>
<dbReference type="EC" id="3.5.1.18" evidence="5"/>
<dbReference type="GO" id="GO:0046872">
    <property type="term" value="F:metal ion binding"/>
    <property type="evidence" value="ECO:0007669"/>
    <property type="project" value="UniProtKB-KW"/>
</dbReference>
<dbReference type="InterPro" id="IPR011650">
    <property type="entry name" value="Peptidase_M20_dimer"/>
</dbReference>
<dbReference type="InterPro" id="IPR001261">
    <property type="entry name" value="ArgE/DapE_CS"/>
</dbReference>
<evidence type="ECO:0000256" key="9">
    <source>
        <dbReference type="ARBA" id="ARBA00022833"/>
    </source>
</evidence>
<keyword evidence="10" id="KW-0170">Cobalt</keyword>
<dbReference type="PANTHER" id="PTHR43808:SF32">
    <property type="entry name" value="ARGE_DAPE-RELATED DEACYLASE"/>
    <property type="match status" value="1"/>
</dbReference>
<dbReference type="NCBIfam" id="TIGR01910">
    <property type="entry name" value="DapE-ArgE"/>
    <property type="match status" value="1"/>
</dbReference>
<dbReference type="InterPro" id="IPR036264">
    <property type="entry name" value="Bact_exopeptidase_dim_dom"/>
</dbReference>
<comment type="pathway">
    <text evidence="3">Amino-acid biosynthesis; L-lysine biosynthesis via DAP pathway; LL-2,6-diaminopimelate from (S)-tetrahydrodipicolinate (succinylase route): step 3/3.</text>
</comment>
<comment type="cofactor">
    <cofactor evidence="1">
        <name>Co(2+)</name>
        <dbReference type="ChEBI" id="CHEBI:48828"/>
    </cofactor>
</comment>
<dbReference type="GO" id="GO:0009014">
    <property type="term" value="F:succinyl-diaminopimelate desuccinylase activity"/>
    <property type="evidence" value="ECO:0007669"/>
    <property type="project" value="UniProtKB-EC"/>
</dbReference>
<dbReference type="GO" id="GO:0009089">
    <property type="term" value="P:lysine biosynthetic process via diaminopimelate"/>
    <property type="evidence" value="ECO:0007669"/>
    <property type="project" value="UniProtKB-UniPathway"/>
</dbReference>
<evidence type="ECO:0000256" key="7">
    <source>
        <dbReference type="ARBA" id="ARBA00022723"/>
    </source>
</evidence>
<dbReference type="Pfam" id="PF07687">
    <property type="entry name" value="M20_dimer"/>
    <property type="match status" value="1"/>
</dbReference>
<sequence length="414" mass="45509">MNAILDNYLTSNQKVLVEHLKQLVSIPTVNPPGRSYKECVTFLKTSLESIGFETQVFKVPDDKIRNILPTKDKYSRYNLFAKWNLGKKKTIHFNAHYDVVPVSGSWMYPPFSGHVEKGVLYGRGAADMKGSISALIYALGAFNAEKLKPSFNIEVSFVCDEEIGGLFGTGFIKEMALTNADYVIVCEGASGNRIGVGHNGVLWLTIQLRGKTAHASRPQRGRNAFDQLTALGVQLHDYLRKISARGYTSPDGVKMNPTLSLGGTFGQAEGGKTNIVPGDAWFTLDRRLLPTEDIPQVEGEIRDYVTKVGRDIKDFDATITSTLAINPYRLDHRSPLPQALACIVASIRNCSPKFSHTPGFTDAHYFGNGLSIPTVGYGTGGSNYHGVNEQVEINDLLTTSRVYAEFMDRGFPAS</sequence>
<dbReference type="UniPathway" id="UPA00034">
    <property type="reaction ID" value="UER00021"/>
</dbReference>
<keyword evidence="7" id="KW-0479">Metal-binding</keyword>
<gene>
    <name evidence="13" type="primary">dapE_2</name>
    <name evidence="13" type="ORF">DF168_00825</name>
</gene>
<dbReference type="Gene3D" id="3.30.70.360">
    <property type="match status" value="1"/>
</dbReference>
<keyword evidence="9" id="KW-0862">Zinc</keyword>
<comment type="cofactor">
    <cofactor evidence="2">
        <name>Zn(2+)</name>
        <dbReference type="ChEBI" id="CHEBI:29105"/>
    </cofactor>
</comment>
<name>A0A2Z4APH4_9BACT</name>
<evidence type="ECO:0000256" key="2">
    <source>
        <dbReference type="ARBA" id="ARBA00001947"/>
    </source>
</evidence>